<dbReference type="Pfam" id="PF14379">
    <property type="entry name" value="Myb_CC_LHEQLE"/>
    <property type="match status" value="1"/>
</dbReference>
<evidence type="ECO:0000256" key="1">
    <source>
        <dbReference type="ARBA" id="ARBA00004123"/>
    </source>
</evidence>
<dbReference type="Proteomes" id="UP001154282">
    <property type="component" value="Unassembled WGS sequence"/>
</dbReference>
<dbReference type="NCBIfam" id="TIGR01557">
    <property type="entry name" value="myb_SHAQKYF"/>
    <property type="match status" value="1"/>
</dbReference>
<evidence type="ECO:0000256" key="6">
    <source>
        <dbReference type="ARBA" id="ARBA00023242"/>
    </source>
</evidence>
<keyword evidence="5" id="KW-0804">Transcription</keyword>
<dbReference type="PANTHER" id="PTHR31499">
    <property type="entry name" value="MYB FAMILY TRANSCRIPTION FACTOR PHL11"/>
    <property type="match status" value="1"/>
</dbReference>
<feature type="region of interest" description="Disordered" evidence="7">
    <location>
        <begin position="112"/>
        <end position="135"/>
    </location>
</feature>
<evidence type="ECO:0000256" key="5">
    <source>
        <dbReference type="ARBA" id="ARBA00023163"/>
    </source>
</evidence>
<comment type="similarity">
    <text evidence="2">Belongs to the MYB-CC family.</text>
</comment>
<accession>A0AAV0S446</accession>
<proteinExistence type="inferred from homology"/>
<dbReference type="PROSITE" id="PS51294">
    <property type="entry name" value="HTH_MYB"/>
    <property type="match status" value="1"/>
</dbReference>
<dbReference type="GO" id="GO:0003700">
    <property type="term" value="F:DNA-binding transcription factor activity"/>
    <property type="evidence" value="ECO:0007669"/>
    <property type="project" value="InterPro"/>
</dbReference>
<evidence type="ECO:0000256" key="4">
    <source>
        <dbReference type="ARBA" id="ARBA00023054"/>
    </source>
</evidence>
<evidence type="ECO:0000313" key="10">
    <source>
        <dbReference type="Proteomes" id="UP001154282"/>
    </source>
</evidence>
<name>A0AAV0S446_9ROSI</name>
<dbReference type="InterPro" id="IPR006447">
    <property type="entry name" value="Myb_dom_plants"/>
</dbReference>
<dbReference type="GO" id="GO:0003677">
    <property type="term" value="F:DNA binding"/>
    <property type="evidence" value="ECO:0007669"/>
    <property type="project" value="InterPro"/>
</dbReference>
<dbReference type="Gene3D" id="1.10.10.60">
    <property type="entry name" value="Homeodomain-like"/>
    <property type="match status" value="1"/>
</dbReference>
<feature type="region of interest" description="Disordered" evidence="7">
    <location>
        <begin position="220"/>
        <end position="243"/>
    </location>
</feature>
<evidence type="ECO:0000259" key="8">
    <source>
        <dbReference type="PROSITE" id="PS51294"/>
    </source>
</evidence>
<organism evidence="9 10">
    <name type="scientific">Linum tenue</name>
    <dbReference type="NCBI Taxonomy" id="586396"/>
    <lineage>
        <taxon>Eukaryota</taxon>
        <taxon>Viridiplantae</taxon>
        <taxon>Streptophyta</taxon>
        <taxon>Embryophyta</taxon>
        <taxon>Tracheophyta</taxon>
        <taxon>Spermatophyta</taxon>
        <taxon>Magnoliopsida</taxon>
        <taxon>eudicotyledons</taxon>
        <taxon>Gunneridae</taxon>
        <taxon>Pentapetalae</taxon>
        <taxon>rosids</taxon>
        <taxon>fabids</taxon>
        <taxon>Malpighiales</taxon>
        <taxon>Linaceae</taxon>
        <taxon>Linum</taxon>
    </lineage>
</organism>
<evidence type="ECO:0000256" key="7">
    <source>
        <dbReference type="SAM" id="MobiDB-lite"/>
    </source>
</evidence>
<dbReference type="InterPro" id="IPR017930">
    <property type="entry name" value="Myb_dom"/>
</dbReference>
<dbReference type="SUPFAM" id="SSF46689">
    <property type="entry name" value="Homeodomain-like"/>
    <property type="match status" value="1"/>
</dbReference>
<dbReference type="InterPro" id="IPR001005">
    <property type="entry name" value="SANT/Myb"/>
</dbReference>
<feature type="domain" description="HTH myb-type" evidence="8">
    <location>
        <begin position="23"/>
        <end position="83"/>
    </location>
</feature>
<feature type="compositionally biased region" description="Low complexity" evidence="7">
    <location>
        <begin position="115"/>
        <end position="129"/>
    </location>
</feature>
<keyword evidence="3" id="KW-0805">Transcription regulation</keyword>
<evidence type="ECO:0000256" key="2">
    <source>
        <dbReference type="ARBA" id="ARBA00006783"/>
    </source>
</evidence>
<reference evidence="9" key="1">
    <citation type="submission" date="2022-08" db="EMBL/GenBank/DDBJ databases">
        <authorList>
            <person name="Gutierrez-Valencia J."/>
        </authorList>
    </citation>
    <scope>NUCLEOTIDE SEQUENCE</scope>
</reference>
<sequence>MDRAAFGGGGGMYSYENGVVMTRDPKPRLRWTADLHDRFVDAVTKLGGPEKATPKSVLRLMGLKGLTLYHLKSHLQKYRLGEQQTKKHCDNPEQRTREIHTHNGSSPYIHFNNHSSAGGAASATSSISSRDTAEPGRELQITDALKSQVEVQKRLQEQLEVQQKLQVRIEAQGKYLQGILEKAQKSLTTAMTSSGNVDVARAQLTDFNLALSTLIHNLNATSEEEEEEEERKHHNLQQQQEDEADGMKHLYINTRAHRHTNLGSSFHVEGSLGALDDEESDLKLDMEAGVHFDLNAKDGGGIRNTLVSANTNTISNSHGFELELRMLPYGLS</sequence>
<keyword evidence="10" id="KW-1185">Reference proteome</keyword>
<dbReference type="FunFam" id="1.10.10.60:FF:000002">
    <property type="entry name" value="Myb family transcription factor"/>
    <property type="match status" value="1"/>
</dbReference>
<dbReference type="InterPro" id="IPR009057">
    <property type="entry name" value="Homeodomain-like_sf"/>
</dbReference>
<dbReference type="AlphaFoldDB" id="A0AAV0S446"/>
<dbReference type="Pfam" id="PF00249">
    <property type="entry name" value="Myb_DNA-binding"/>
    <property type="match status" value="1"/>
</dbReference>
<keyword evidence="4" id="KW-0175">Coiled coil</keyword>
<dbReference type="EMBL" id="CAMGYJ010000011">
    <property type="protein sequence ID" value="CAI0626876.1"/>
    <property type="molecule type" value="Genomic_DNA"/>
</dbReference>
<dbReference type="InterPro" id="IPR046955">
    <property type="entry name" value="PHR1-like"/>
</dbReference>
<evidence type="ECO:0000313" key="9">
    <source>
        <dbReference type="EMBL" id="CAI0626876.1"/>
    </source>
</evidence>
<evidence type="ECO:0000256" key="3">
    <source>
        <dbReference type="ARBA" id="ARBA00023015"/>
    </source>
</evidence>
<keyword evidence="6" id="KW-0539">Nucleus</keyword>
<dbReference type="GO" id="GO:0005634">
    <property type="term" value="C:nucleus"/>
    <property type="evidence" value="ECO:0007669"/>
    <property type="project" value="UniProtKB-SubCell"/>
</dbReference>
<comment type="subcellular location">
    <subcellularLocation>
        <location evidence="1">Nucleus</location>
    </subcellularLocation>
</comment>
<comment type="caution">
    <text evidence="9">The sequence shown here is derived from an EMBL/GenBank/DDBJ whole genome shotgun (WGS) entry which is preliminary data.</text>
</comment>
<protein>
    <recommendedName>
        <fullName evidence="8">HTH myb-type domain-containing protein</fullName>
    </recommendedName>
</protein>
<dbReference type="InterPro" id="IPR025756">
    <property type="entry name" value="Myb_CC_LHEQLE"/>
</dbReference>
<gene>
    <name evidence="9" type="ORF">LITE_LOCUS51053</name>
</gene>
<dbReference type="PANTHER" id="PTHR31499:SF23">
    <property type="entry name" value="MYB FAMILY TRANSCRIPTION FACTOR PHL11"/>
    <property type="match status" value="1"/>
</dbReference>